<dbReference type="AlphaFoldDB" id="A0A7X0Z5P8"/>
<evidence type="ECO:0000256" key="1">
    <source>
        <dbReference type="ARBA" id="ARBA00022729"/>
    </source>
</evidence>
<dbReference type="Pfam" id="PF11611">
    <property type="entry name" value="DUF4352"/>
    <property type="match status" value="1"/>
</dbReference>
<comment type="caution">
    <text evidence="5">The sequence shown here is derived from an EMBL/GenBank/DDBJ whole genome shotgun (WGS) entry which is preliminary data.</text>
</comment>
<protein>
    <submittedName>
        <fullName evidence="5">DUF4352 domain-containing protein</fullName>
    </submittedName>
</protein>
<evidence type="ECO:0000313" key="7">
    <source>
        <dbReference type="Proteomes" id="UP000541735"/>
    </source>
</evidence>
<dbReference type="InterPro" id="IPR029050">
    <property type="entry name" value="Immunoprotect_excell_Ig-like"/>
</dbReference>
<evidence type="ECO:0000259" key="3">
    <source>
        <dbReference type="Pfam" id="PF11611"/>
    </source>
</evidence>
<accession>A0A7X0Z5P8</accession>
<evidence type="ECO:0000313" key="4">
    <source>
        <dbReference type="EMBL" id="MBC2167713.1"/>
    </source>
</evidence>
<organism evidence="5 7">
    <name type="scientific">Listeria booriae</name>
    <dbReference type="NCBI Taxonomy" id="1552123"/>
    <lineage>
        <taxon>Bacteria</taxon>
        <taxon>Bacillati</taxon>
        <taxon>Bacillota</taxon>
        <taxon>Bacilli</taxon>
        <taxon>Bacillales</taxon>
        <taxon>Listeriaceae</taxon>
        <taxon>Listeria</taxon>
    </lineage>
</organism>
<feature type="chain" id="PRO_5041572121" evidence="2">
    <location>
        <begin position="23"/>
        <end position="152"/>
    </location>
</feature>
<dbReference type="EMBL" id="JAARYH010000006">
    <property type="protein sequence ID" value="MBC2167713.1"/>
    <property type="molecule type" value="Genomic_DNA"/>
</dbReference>
<feature type="signal peptide" evidence="2">
    <location>
        <begin position="1"/>
        <end position="22"/>
    </location>
</feature>
<sequence>MKKNKIFLTLFLLSLVSLFAMMSGCGKTVSDDIGKTRVANNLEITLADIQLKISNNDKKQMIQLDFTVKNTGKEKAGAGAGDFVIQTKDGKKHEMYSLNANNFGDEIAAGKILKGAGFYEIPANQKEVTVLYEPYSQETTDNVKWTVAIPVK</sequence>
<gene>
    <name evidence="4" type="ORF">HCB26_14140</name>
    <name evidence="5" type="ORF">HCB27_07525</name>
</gene>
<dbReference type="RefSeq" id="WP_185494048.1">
    <property type="nucleotide sequence ID" value="NZ_JAARWF010000007.1"/>
</dbReference>
<reference evidence="6 7" key="1">
    <citation type="submission" date="2020-03" db="EMBL/GenBank/DDBJ databases">
        <title>Soil Listeria distribution.</title>
        <authorList>
            <person name="Liao J."/>
            <person name="Wiedmann M."/>
        </authorList>
    </citation>
    <scope>NUCLEOTIDE SEQUENCE [LARGE SCALE GENOMIC DNA]</scope>
    <source>
        <strain evidence="4 6">FSL L7-0245</strain>
        <strain evidence="5 7">FSL L7-0259</strain>
    </source>
</reference>
<dbReference type="PROSITE" id="PS51257">
    <property type="entry name" value="PROKAR_LIPOPROTEIN"/>
    <property type="match status" value="1"/>
</dbReference>
<keyword evidence="1 2" id="KW-0732">Signal</keyword>
<evidence type="ECO:0000313" key="5">
    <source>
        <dbReference type="EMBL" id="MBC2176460.1"/>
    </source>
</evidence>
<feature type="domain" description="DUF4352" evidence="3">
    <location>
        <begin position="33"/>
        <end position="134"/>
    </location>
</feature>
<dbReference type="Proteomes" id="UP000519573">
    <property type="component" value="Unassembled WGS sequence"/>
</dbReference>
<proteinExistence type="predicted"/>
<evidence type="ECO:0000313" key="6">
    <source>
        <dbReference type="Proteomes" id="UP000519573"/>
    </source>
</evidence>
<evidence type="ECO:0000256" key="2">
    <source>
        <dbReference type="SAM" id="SignalP"/>
    </source>
</evidence>
<name>A0A7X0Z5P8_9LIST</name>
<dbReference type="Proteomes" id="UP000541735">
    <property type="component" value="Unassembled WGS sequence"/>
</dbReference>
<dbReference type="InterPro" id="IPR029051">
    <property type="entry name" value="DUF4352"/>
</dbReference>
<dbReference type="Gene3D" id="2.60.40.1240">
    <property type="match status" value="1"/>
</dbReference>
<dbReference type="EMBL" id="JAARYD010000003">
    <property type="protein sequence ID" value="MBC2176460.1"/>
    <property type="molecule type" value="Genomic_DNA"/>
</dbReference>